<gene>
    <name evidence="6" type="ORF">C2845_PM10G12740</name>
</gene>
<dbReference type="OrthoDB" id="692211at2759"/>
<evidence type="ECO:0000256" key="1">
    <source>
        <dbReference type="ARBA" id="ARBA00022723"/>
    </source>
</evidence>
<evidence type="ECO:0000259" key="5">
    <source>
        <dbReference type="PROSITE" id="PS50966"/>
    </source>
</evidence>
<dbReference type="STRING" id="4540.A0A3L6PB32"/>
<name>A0A3L6PB32_PANMI</name>
<keyword evidence="2 4" id="KW-0863">Zinc-finger</keyword>
<evidence type="ECO:0000313" key="7">
    <source>
        <dbReference type="Proteomes" id="UP000275267"/>
    </source>
</evidence>
<keyword evidence="3" id="KW-0862">Zinc</keyword>
<dbReference type="Proteomes" id="UP000275267">
    <property type="component" value="Unassembled WGS sequence"/>
</dbReference>
<dbReference type="InterPro" id="IPR007527">
    <property type="entry name" value="Znf_SWIM"/>
</dbReference>
<keyword evidence="1" id="KW-0479">Metal-binding</keyword>
<proteinExistence type="predicted"/>
<evidence type="ECO:0000256" key="2">
    <source>
        <dbReference type="ARBA" id="ARBA00022771"/>
    </source>
</evidence>
<dbReference type="PANTHER" id="PTHR47482:SF5">
    <property type="entry name" value="FAR1 DOMAIN-CONTAINING PROTEIN"/>
    <property type="match status" value="1"/>
</dbReference>
<evidence type="ECO:0000313" key="6">
    <source>
        <dbReference type="EMBL" id="RLM54740.1"/>
    </source>
</evidence>
<comment type="caution">
    <text evidence="6">The sequence shown here is derived from an EMBL/GenBank/DDBJ whole genome shotgun (WGS) entry which is preliminary data.</text>
</comment>
<dbReference type="PANTHER" id="PTHR47482">
    <property type="entry name" value="OS11G0632001 PROTEIN"/>
    <property type="match status" value="1"/>
</dbReference>
<evidence type="ECO:0000256" key="3">
    <source>
        <dbReference type="ARBA" id="ARBA00022833"/>
    </source>
</evidence>
<dbReference type="PROSITE" id="PS50966">
    <property type="entry name" value="ZF_SWIM"/>
    <property type="match status" value="1"/>
</dbReference>
<dbReference type="InterPro" id="IPR006564">
    <property type="entry name" value="Znf_PMZ"/>
</dbReference>
<sequence>MALRGVSLPAAWNYGAVERAFRDASERKGRFMFEPSVGKIFESVQEVFEYYNLYSWEVGFGVRLGWSRENKAGKRTMQDIVAATLRFGVPLEASAAHLYTRNIFKRFSDEMFLAGSFNCVHGDSPGSYVVSKINPSQNEANFSVFRVLASADGEKFSCDCMMFEHLGLPCRHVIKVLSIFVALHLLWVSSYGPRLTVKLEKKKVLIHTGATEVPAALVMKRWTVDARGHDENSPEPTSTLDDPDAGALHAVLYTSCMELLALGRTSRQAFEVALRFITEPKKL</sequence>
<reference evidence="7" key="1">
    <citation type="journal article" date="2019" name="Nat. Commun.">
        <title>The genome of broomcorn millet.</title>
        <authorList>
            <person name="Zou C."/>
            <person name="Miki D."/>
            <person name="Li D."/>
            <person name="Tang Q."/>
            <person name="Xiao L."/>
            <person name="Rajput S."/>
            <person name="Deng P."/>
            <person name="Jia W."/>
            <person name="Huang R."/>
            <person name="Zhang M."/>
            <person name="Sun Y."/>
            <person name="Hu J."/>
            <person name="Fu X."/>
            <person name="Schnable P.S."/>
            <person name="Li F."/>
            <person name="Zhang H."/>
            <person name="Feng B."/>
            <person name="Zhu X."/>
            <person name="Liu R."/>
            <person name="Schnable J.C."/>
            <person name="Zhu J.-K."/>
            <person name="Zhang H."/>
        </authorList>
    </citation>
    <scope>NUCLEOTIDE SEQUENCE [LARGE SCALE GENOMIC DNA]</scope>
</reference>
<accession>A0A3L6PB32</accession>
<dbReference type="GO" id="GO:0008270">
    <property type="term" value="F:zinc ion binding"/>
    <property type="evidence" value="ECO:0007669"/>
    <property type="project" value="UniProtKB-KW"/>
</dbReference>
<keyword evidence="7" id="KW-1185">Reference proteome</keyword>
<dbReference type="SMART" id="SM00575">
    <property type="entry name" value="ZnF_PMZ"/>
    <property type="match status" value="1"/>
</dbReference>
<protein>
    <submittedName>
        <fullName evidence="6">Protein FAR1-RELATED SEQUENCE 5-like</fullName>
    </submittedName>
</protein>
<dbReference type="Pfam" id="PF04434">
    <property type="entry name" value="SWIM"/>
    <property type="match status" value="1"/>
</dbReference>
<evidence type="ECO:0000256" key="4">
    <source>
        <dbReference type="PROSITE-ProRule" id="PRU00325"/>
    </source>
</evidence>
<feature type="domain" description="SWIM-type" evidence="5">
    <location>
        <begin position="145"/>
        <end position="181"/>
    </location>
</feature>
<organism evidence="6 7">
    <name type="scientific">Panicum miliaceum</name>
    <name type="common">Proso millet</name>
    <name type="synonym">Broomcorn millet</name>
    <dbReference type="NCBI Taxonomy" id="4540"/>
    <lineage>
        <taxon>Eukaryota</taxon>
        <taxon>Viridiplantae</taxon>
        <taxon>Streptophyta</taxon>
        <taxon>Embryophyta</taxon>
        <taxon>Tracheophyta</taxon>
        <taxon>Spermatophyta</taxon>
        <taxon>Magnoliopsida</taxon>
        <taxon>Liliopsida</taxon>
        <taxon>Poales</taxon>
        <taxon>Poaceae</taxon>
        <taxon>PACMAD clade</taxon>
        <taxon>Panicoideae</taxon>
        <taxon>Panicodae</taxon>
        <taxon>Paniceae</taxon>
        <taxon>Panicinae</taxon>
        <taxon>Panicum</taxon>
        <taxon>Panicum sect. Panicum</taxon>
    </lineage>
</organism>
<dbReference type="AlphaFoldDB" id="A0A3L6PB32"/>
<dbReference type="EMBL" id="PQIB02000018">
    <property type="protein sequence ID" value="RLM54740.1"/>
    <property type="molecule type" value="Genomic_DNA"/>
</dbReference>